<dbReference type="GO" id="GO:0010181">
    <property type="term" value="F:FMN binding"/>
    <property type="evidence" value="ECO:0007669"/>
    <property type="project" value="TreeGrafter"/>
</dbReference>
<keyword evidence="3" id="KW-1185">Reference proteome</keyword>
<dbReference type="SUPFAM" id="SSF52218">
    <property type="entry name" value="Flavoproteins"/>
    <property type="match status" value="1"/>
</dbReference>
<reference evidence="2 3" key="1">
    <citation type="submission" date="2015-11" db="EMBL/GenBank/DDBJ databases">
        <title>Solirubrum puertoriconensis gen. nov. an environmental bacteria isolated in Puerto Rico.</title>
        <authorList>
            <person name="Cuebas-Irizarry M.F."/>
            <person name="Montalvo-Rodriguez R."/>
        </authorList>
    </citation>
    <scope>NUCLEOTIDE SEQUENCE [LARGE SCALE GENOMIC DNA]</scope>
    <source>
        <strain evidence="2 3">MC1A</strain>
    </source>
</reference>
<feature type="domain" description="NADPH-dependent FMN reductase-like" evidence="1">
    <location>
        <begin position="3"/>
        <end position="142"/>
    </location>
</feature>
<sequence length="183" mass="19516">MLKLVGLSGSLRPGSHSTAALRAGLRIAAESGAATELLDLRELNLPVYLPDLALEDYPAEAQGAISRLVAAFRSADVMLWATPTYHGCMSGALKNAIDYMQLLARDSAPYLQGRAVGLVALATPAPLGNMADCVTELRAWLAPTRVTLTANDFSPEGTLTSESGNRRLTRVVTELLGFHRALR</sequence>
<dbReference type="GO" id="GO:0016491">
    <property type="term" value="F:oxidoreductase activity"/>
    <property type="evidence" value="ECO:0007669"/>
    <property type="project" value="InterPro"/>
</dbReference>
<dbReference type="Pfam" id="PF03358">
    <property type="entry name" value="FMN_red"/>
    <property type="match status" value="1"/>
</dbReference>
<dbReference type="RefSeq" id="WP_059068428.1">
    <property type="nucleotide sequence ID" value="NZ_LNAL01000005.1"/>
</dbReference>
<accession>A0A9X0HN05</accession>
<evidence type="ECO:0000259" key="1">
    <source>
        <dbReference type="Pfam" id="PF03358"/>
    </source>
</evidence>
<proteinExistence type="predicted"/>
<protein>
    <recommendedName>
        <fullName evidence="1">NADPH-dependent FMN reductase-like domain-containing protein</fullName>
    </recommendedName>
</protein>
<dbReference type="PANTHER" id="PTHR30543:SF21">
    <property type="entry name" value="NAD(P)H-DEPENDENT FMN REDUCTASE LOT6"/>
    <property type="match status" value="1"/>
</dbReference>
<dbReference type="PANTHER" id="PTHR30543">
    <property type="entry name" value="CHROMATE REDUCTASE"/>
    <property type="match status" value="1"/>
</dbReference>
<dbReference type="EMBL" id="LNAL01000005">
    <property type="protein sequence ID" value="KUG09025.1"/>
    <property type="molecule type" value="Genomic_DNA"/>
</dbReference>
<dbReference type="AlphaFoldDB" id="A0A9X0HN05"/>
<dbReference type="Gene3D" id="3.40.50.360">
    <property type="match status" value="1"/>
</dbReference>
<dbReference type="OrthoDB" id="9812295at2"/>
<gene>
    <name evidence="2" type="ORF">ASU33_19570</name>
</gene>
<dbReference type="InterPro" id="IPR005025">
    <property type="entry name" value="FMN_Rdtase-like_dom"/>
</dbReference>
<evidence type="ECO:0000313" key="3">
    <source>
        <dbReference type="Proteomes" id="UP000054223"/>
    </source>
</evidence>
<dbReference type="InterPro" id="IPR050712">
    <property type="entry name" value="NAD(P)H-dep_reductase"/>
</dbReference>
<organism evidence="2 3">
    <name type="scientific">Solirubrum puertoriconensis</name>
    <dbReference type="NCBI Taxonomy" id="1751427"/>
    <lineage>
        <taxon>Bacteria</taxon>
        <taxon>Pseudomonadati</taxon>
        <taxon>Bacteroidota</taxon>
        <taxon>Cytophagia</taxon>
        <taxon>Cytophagales</taxon>
    </lineage>
</organism>
<name>A0A9X0HN05_SOLP1</name>
<dbReference type="GO" id="GO:0005829">
    <property type="term" value="C:cytosol"/>
    <property type="evidence" value="ECO:0007669"/>
    <property type="project" value="TreeGrafter"/>
</dbReference>
<dbReference type="InterPro" id="IPR029039">
    <property type="entry name" value="Flavoprotein-like_sf"/>
</dbReference>
<evidence type="ECO:0000313" key="2">
    <source>
        <dbReference type="EMBL" id="KUG09025.1"/>
    </source>
</evidence>
<dbReference type="Proteomes" id="UP000054223">
    <property type="component" value="Unassembled WGS sequence"/>
</dbReference>
<comment type="caution">
    <text evidence="2">The sequence shown here is derived from an EMBL/GenBank/DDBJ whole genome shotgun (WGS) entry which is preliminary data.</text>
</comment>